<accession>A0A9Q0EDM9</accession>
<evidence type="ECO:0000256" key="7">
    <source>
        <dbReference type="ARBA" id="ARBA00022875"/>
    </source>
</evidence>
<keyword evidence="2" id="KW-0964">Secreted</keyword>
<evidence type="ECO:0000256" key="12">
    <source>
        <dbReference type="SAM" id="SignalP"/>
    </source>
</evidence>
<dbReference type="AlphaFoldDB" id="A0A9Q0EDM9"/>
<evidence type="ECO:0000256" key="8">
    <source>
        <dbReference type="ARBA" id="ARBA00023157"/>
    </source>
</evidence>
<keyword evidence="9" id="KW-0325">Glycoprotein</keyword>
<proteinExistence type="predicted"/>
<feature type="signal peptide" evidence="12">
    <location>
        <begin position="1"/>
        <end position="22"/>
    </location>
</feature>
<evidence type="ECO:0000259" key="13">
    <source>
        <dbReference type="PROSITE" id="PS50871"/>
    </source>
</evidence>
<keyword evidence="5" id="KW-0677">Repeat</keyword>
<dbReference type="Gene3D" id="2.60.120.40">
    <property type="match status" value="1"/>
</dbReference>
<feature type="region of interest" description="Disordered" evidence="11">
    <location>
        <begin position="60"/>
        <end position="84"/>
    </location>
</feature>
<dbReference type="PROSITE" id="PS50871">
    <property type="entry name" value="C1Q"/>
    <property type="match status" value="1"/>
</dbReference>
<dbReference type="GO" id="GO:0006958">
    <property type="term" value="P:complement activation, classical pathway"/>
    <property type="evidence" value="ECO:0007669"/>
    <property type="project" value="UniProtKB-KW"/>
</dbReference>
<dbReference type="InterPro" id="IPR008983">
    <property type="entry name" value="Tumour_necrosis_fac-like_dom"/>
</dbReference>
<keyword evidence="10" id="KW-0379">Hydroxylation</keyword>
<evidence type="ECO:0000256" key="6">
    <source>
        <dbReference type="ARBA" id="ARBA00022859"/>
    </source>
</evidence>
<evidence type="ECO:0000256" key="3">
    <source>
        <dbReference type="ARBA" id="ARBA00022530"/>
    </source>
</evidence>
<dbReference type="PRINTS" id="PR00007">
    <property type="entry name" value="COMPLEMNTC1Q"/>
</dbReference>
<sequence length="248" mass="26200">MGSPTAALILVCAALLQRAAHADPSSCNGVDGLPGGAGLPGLPGLPGFKGERGKPAVAGNLQTLKGEKGSQGSQGPIGRKGYLGSVGEEGPVGTAGDMGIGDDIIKQVLSMTYQSAFSVVRTLNTYPPNNQKLVFQKAITNKPGDFNLITGTFTCRVPGVYYFVFNAFSRVSMCLRLNSEAVSNLPLRFCDYNSRGTTQVLSGGVVLQLTKDQHVWMEGFADSQLPSVYTDTQDKLISFNGFLLFPIT</sequence>
<dbReference type="PANTHER" id="PTHR15427">
    <property type="entry name" value="EMILIN ELASTIN MICROFIBRIL INTERFACE-LOCATED PROTEIN ELASTIN MICROFIBRIL INTERFACER"/>
    <property type="match status" value="1"/>
</dbReference>
<keyword evidence="8" id="KW-1015">Disulfide bond</keyword>
<dbReference type="SMART" id="SM00110">
    <property type="entry name" value="C1Q"/>
    <property type="match status" value="1"/>
</dbReference>
<evidence type="ECO:0000256" key="4">
    <source>
        <dbReference type="ARBA" id="ARBA00022588"/>
    </source>
</evidence>
<dbReference type="GO" id="GO:0045087">
    <property type="term" value="P:innate immune response"/>
    <property type="evidence" value="ECO:0007669"/>
    <property type="project" value="UniProtKB-KW"/>
</dbReference>
<dbReference type="InterPro" id="IPR001073">
    <property type="entry name" value="C1q_dom"/>
</dbReference>
<comment type="caution">
    <text evidence="14">The sequence shown here is derived from an EMBL/GenBank/DDBJ whole genome shotgun (WGS) entry which is preliminary data.</text>
</comment>
<name>A0A9Q0EDM9_9TELE</name>
<evidence type="ECO:0000256" key="11">
    <source>
        <dbReference type="SAM" id="MobiDB-lite"/>
    </source>
</evidence>
<reference evidence="14" key="1">
    <citation type="submission" date="2022-07" db="EMBL/GenBank/DDBJ databases">
        <title>Chromosome-level genome of Muraenolepis orangiensis.</title>
        <authorList>
            <person name="Kim J."/>
        </authorList>
    </citation>
    <scope>NUCLEOTIDE SEQUENCE</scope>
    <source>
        <strain evidence="14">KU_S4_2022</strain>
        <tissue evidence="14">Muscle</tissue>
    </source>
</reference>
<comment type="subcellular location">
    <subcellularLocation>
        <location evidence="1">Secreted</location>
        <location evidence="1">Extracellular space</location>
        <location evidence="1">Extracellular matrix</location>
    </subcellularLocation>
</comment>
<keyword evidence="4" id="KW-0399">Innate immunity</keyword>
<evidence type="ECO:0000256" key="5">
    <source>
        <dbReference type="ARBA" id="ARBA00022737"/>
    </source>
</evidence>
<dbReference type="PANTHER" id="PTHR15427:SF26">
    <property type="entry name" value="COMPLEMENT C1Q SUBCOMPONENT SUBUNIT A"/>
    <property type="match status" value="1"/>
</dbReference>
<keyword evidence="6" id="KW-0391">Immunity</keyword>
<evidence type="ECO:0000256" key="2">
    <source>
        <dbReference type="ARBA" id="ARBA00022525"/>
    </source>
</evidence>
<dbReference type="OrthoDB" id="6343173at2759"/>
<dbReference type="SUPFAM" id="SSF49842">
    <property type="entry name" value="TNF-like"/>
    <property type="match status" value="1"/>
</dbReference>
<gene>
    <name evidence="14" type="ORF">NHX12_030290</name>
</gene>
<keyword evidence="7" id="KW-0180">Complement pathway</keyword>
<evidence type="ECO:0000313" key="15">
    <source>
        <dbReference type="Proteomes" id="UP001148018"/>
    </source>
</evidence>
<protein>
    <recommendedName>
        <fullName evidence="13">C1q domain-containing protein</fullName>
    </recommendedName>
</protein>
<evidence type="ECO:0000313" key="14">
    <source>
        <dbReference type="EMBL" id="KAJ3602537.1"/>
    </source>
</evidence>
<keyword evidence="15" id="KW-1185">Reference proteome</keyword>
<dbReference type="Proteomes" id="UP001148018">
    <property type="component" value="Unassembled WGS sequence"/>
</dbReference>
<dbReference type="GO" id="GO:0005581">
    <property type="term" value="C:collagen trimer"/>
    <property type="evidence" value="ECO:0007669"/>
    <property type="project" value="UniProtKB-KW"/>
</dbReference>
<evidence type="ECO:0000256" key="9">
    <source>
        <dbReference type="ARBA" id="ARBA00023180"/>
    </source>
</evidence>
<keyword evidence="3" id="KW-0272">Extracellular matrix</keyword>
<organism evidence="14 15">
    <name type="scientific">Muraenolepis orangiensis</name>
    <name type="common">Patagonian moray cod</name>
    <dbReference type="NCBI Taxonomy" id="630683"/>
    <lineage>
        <taxon>Eukaryota</taxon>
        <taxon>Metazoa</taxon>
        <taxon>Chordata</taxon>
        <taxon>Craniata</taxon>
        <taxon>Vertebrata</taxon>
        <taxon>Euteleostomi</taxon>
        <taxon>Actinopterygii</taxon>
        <taxon>Neopterygii</taxon>
        <taxon>Teleostei</taxon>
        <taxon>Neoteleostei</taxon>
        <taxon>Acanthomorphata</taxon>
        <taxon>Zeiogadaria</taxon>
        <taxon>Gadariae</taxon>
        <taxon>Gadiformes</taxon>
        <taxon>Muraenolepidoidei</taxon>
        <taxon>Muraenolepididae</taxon>
        <taxon>Muraenolepis</taxon>
    </lineage>
</organism>
<evidence type="ECO:0000256" key="1">
    <source>
        <dbReference type="ARBA" id="ARBA00004498"/>
    </source>
</evidence>
<evidence type="ECO:0000256" key="10">
    <source>
        <dbReference type="ARBA" id="ARBA00023278"/>
    </source>
</evidence>
<feature type="chain" id="PRO_5040247740" description="C1q domain-containing protein" evidence="12">
    <location>
        <begin position="23"/>
        <end position="248"/>
    </location>
</feature>
<feature type="domain" description="C1q" evidence="13">
    <location>
        <begin position="110"/>
        <end position="248"/>
    </location>
</feature>
<dbReference type="EMBL" id="JANIIK010000046">
    <property type="protein sequence ID" value="KAJ3602537.1"/>
    <property type="molecule type" value="Genomic_DNA"/>
</dbReference>
<keyword evidence="12" id="KW-0732">Signal</keyword>
<dbReference type="InterPro" id="IPR050392">
    <property type="entry name" value="Collagen/C1q_domain"/>
</dbReference>
<dbReference type="Pfam" id="PF00386">
    <property type="entry name" value="C1q"/>
    <property type="match status" value="1"/>
</dbReference>